<dbReference type="EMBL" id="UOGK01000185">
    <property type="protein sequence ID" value="VAX39024.1"/>
    <property type="molecule type" value="Genomic_DNA"/>
</dbReference>
<dbReference type="Gene3D" id="3.30.750.44">
    <property type="match status" value="1"/>
</dbReference>
<accession>A0A3B1DS95</accession>
<dbReference type="AlphaFoldDB" id="A0A3B1DS95"/>
<dbReference type="GO" id="GO:0006508">
    <property type="term" value="P:proteolysis"/>
    <property type="evidence" value="ECO:0007669"/>
    <property type="project" value="UniProtKB-KW"/>
</dbReference>
<name>A0A3B1DS95_9ZZZZ</name>
<keyword evidence="5 9" id="KW-0378">Hydrolase</keyword>
<dbReference type="SUPFAM" id="SSF50156">
    <property type="entry name" value="PDZ domain-like"/>
    <property type="match status" value="1"/>
</dbReference>
<comment type="similarity">
    <text evidence="2">Belongs to the peptidase S41B family.</text>
</comment>
<dbReference type="CDD" id="cd07562">
    <property type="entry name" value="Peptidase_S41_TRI"/>
    <property type="match status" value="1"/>
</dbReference>
<evidence type="ECO:0000256" key="3">
    <source>
        <dbReference type="ARBA" id="ARBA00022490"/>
    </source>
</evidence>
<dbReference type="Gene3D" id="2.130.10.10">
    <property type="entry name" value="YVTN repeat-like/Quinoprotein amine dehydrogenase"/>
    <property type="match status" value="2"/>
</dbReference>
<dbReference type="Pfam" id="PF03572">
    <property type="entry name" value="Peptidase_S41"/>
    <property type="match status" value="1"/>
</dbReference>
<dbReference type="InterPro" id="IPR028204">
    <property type="entry name" value="Tricorn_C1"/>
</dbReference>
<keyword evidence="3" id="KW-0963">Cytoplasm</keyword>
<protein>
    <submittedName>
        <fullName evidence="9">Tricorn protease homolog 1</fullName>
        <ecNumber evidence="9">3.4.21.-</ecNumber>
    </submittedName>
</protein>
<dbReference type="Pfam" id="PF26550">
    <property type="entry name" value="Tricorn_2nd"/>
    <property type="match status" value="1"/>
</dbReference>
<reference evidence="9" key="1">
    <citation type="submission" date="2018-06" db="EMBL/GenBank/DDBJ databases">
        <authorList>
            <person name="Zhirakovskaya E."/>
        </authorList>
    </citation>
    <scope>NUCLEOTIDE SEQUENCE</scope>
</reference>
<dbReference type="GO" id="GO:0005737">
    <property type="term" value="C:cytoplasm"/>
    <property type="evidence" value="ECO:0007669"/>
    <property type="project" value="UniProtKB-SubCell"/>
</dbReference>
<dbReference type="InterPro" id="IPR036034">
    <property type="entry name" value="PDZ_sf"/>
</dbReference>
<evidence type="ECO:0000259" key="8">
    <source>
        <dbReference type="SMART" id="SM00245"/>
    </source>
</evidence>
<dbReference type="InterPro" id="IPR012393">
    <property type="entry name" value="Tricorn_protease"/>
</dbReference>
<evidence type="ECO:0000256" key="2">
    <source>
        <dbReference type="ARBA" id="ARBA00008524"/>
    </source>
</evidence>
<sequence>RERTVDAADNLAGGAISSTGKRAVVEARGDIWTVPAEHGPTRQLTDTSGVAERNPAWSPDGRWIAYFSDATGEYELYITQSDGKGETRQLTTTGDNYYFQISWAPDSEKLITVDKAGTLMLVTLETGETKLLDRDEWGQNPSISWAKDSRWFAYDKVGADTGTSAIWIYDLESDEKHQVTSGFFNDTNPAFSRKGDYLYYTSARDFTSPDYEDVGTTFVYADIDKLIAVPLNSEVENPSLIESDEETWEDEAAEDAEDGDEATEEEGDEDGDKADDGNGDDESDDADAENAFVPTSPIHGVWAGVGKGFSQIPGMEEDELEFTMTIIAREDGSFIGSSESMGESRPYDTVTFDEETGKFTATRFEGPITQKLEATLSGETLAGTWTIVEMEMTGTWEATKTDEEPDASEVEDEGDDDEPVEIDFEGFEARGFELPVESGRFAGLVSNDKGNLIYMRMGGSMPSIKIIDITADEPTEKTVMGGAGLADISADGKKLLVGQGPTKFGIVNASAGQSLSSPLDTKGLMKTIDPRKEWEEIFTDAWRRHRDFFYVQNMHGVDWDAIYTQYHAMLADAASREDVSYIIGEMIGELNIGHAYYWGGDGEETETKSVGMLGVDFEIGTETDEEGETHTAYRISRMYEGAPWDSDARNPLKAQGMDVAEGTYLLAVNGKALSTDKDPWAAFIGLRGRETTLSFADALVGDDEARNERDITLKPIGSERTLRYRAWIEHNRSYVEEATNGTVGYIYVPDTGVNGQNDLFRQFYGQIGKKALIIDERWNGGGQIPTRFIELLNRPRTNYWARRDGKDWPWPPDSHQGPKCMLINGLAGSGGDMFPWLFKFNNLGKLIGTRTWGGLVGISGVPGLIDGGYTAVPTFGFYETDGTWGIEGHGVEPDIKVIDDPTKLANGIDPQLDAAIELMLEEIETNGYHPPARPADPDRSGMGV</sequence>
<evidence type="ECO:0000256" key="1">
    <source>
        <dbReference type="ARBA" id="ARBA00004496"/>
    </source>
</evidence>
<evidence type="ECO:0000256" key="7">
    <source>
        <dbReference type="SAM" id="MobiDB-lite"/>
    </source>
</evidence>
<dbReference type="GO" id="GO:0008236">
    <property type="term" value="F:serine-type peptidase activity"/>
    <property type="evidence" value="ECO:0007669"/>
    <property type="project" value="UniProtKB-KW"/>
</dbReference>
<keyword evidence="4 9" id="KW-0645">Protease</keyword>
<evidence type="ECO:0000313" key="9">
    <source>
        <dbReference type="EMBL" id="VAX39024.1"/>
    </source>
</evidence>
<feature type="compositionally biased region" description="Acidic residues" evidence="7">
    <location>
        <begin position="242"/>
        <end position="288"/>
    </location>
</feature>
<evidence type="ECO:0000256" key="5">
    <source>
        <dbReference type="ARBA" id="ARBA00022801"/>
    </source>
</evidence>
<dbReference type="SMART" id="SM00245">
    <property type="entry name" value="TSPc"/>
    <property type="match status" value="1"/>
</dbReference>
<feature type="region of interest" description="Disordered" evidence="7">
    <location>
        <begin position="237"/>
        <end position="297"/>
    </location>
</feature>
<dbReference type="Pfam" id="PF14684">
    <property type="entry name" value="Tricorn_C1"/>
    <property type="match status" value="1"/>
</dbReference>
<dbReference type="EC" id="3.4.21.-" evidence="9"/>
<keyword evidence="6" id="KW-0720">Serine protease</keyword>
<evidence type="ECO:0000256" key="4">
    <source>
        <dbReference type="ARBA" id="ARBA00022670"/>
    </source>
</evidence>
<dbReference type="SUPFAM" id="SSF69304">
    <property type="entry name" value="Tricorn protease N-terminal domain"/>
    <property type="match status" value="1"/>
</dbReference>
<dbReference type="PANTHER" id="PTHR43253:SF1">
    <property type="entry name" value="TRICORN PROTEASE HOMOLOG 2-RELATED"/>
    <property type="match status" value="1"/>
</dbReference>
<dbReference type="InterPro" id="IPR015943">
    <property type="entry name" value="WD40/YVTN_repeat-like_dom_sf"/>
</dbReference>
<feature type="non-terminal residue" evidence="9">
    <location>
        <position position="1"/>
    </location>
</feature>
<comment type="subcellular location">
    <subcellularLocation>
        <location evidence="1">Cytoplasm</location>
    </subcellularLocation>
</comment>
<feature type="region of interest" description="Disordered" evidence="7">
    <location>
        <begin position="399"/>
        <end position="419"/>
    </location>
</feature>
<feature type="domain" description="Tail specific protease" evidence="8">
    <location>
        <begin position="706"/>
        <end position="898"/>
    </location>
</feature>
<proteinExistence type="inferred from homology"/>
<evidence type="ECO:0000256" key="6">
    <source>
        <dbReference type="ARBA" id="ARBA00022825"/>
    </source>
</evidence>
<dbReference type="InterPro" id="IPR005151">
    <property type="entry name" value="Tail-specific_protease"/>
</dbReference>
<feature type="non-terminal residue" evidence="9">
    <location>
        <position position="944"/>
    </location>
</feature>
<gene>
    <name evidence="9" type="ORF">MNBD_PLANCTO03-932</name>
</gene>
<dbReference type="Pfam" id="PF14685">
    <property type="entry name" value="PDZ_Tricorn"/>
    <property type="match status" value="1"/>
</dbReference>
<dbReference type="Gene3D" id="2.30.42.10">
    <property type="match status" value="1"/>
</dbReference>
<organism evidence="9">
    <name type="scientific">hydrothermal vent metagenome</name>
    <dbReference type="NCBI Taxonomy" id="652676"/>
    <lineage>
        <taxon>unclassified sequences</taxon>
        <taxon>metagenomes</taxon>
        <taxon>ecological metagenomes</taxon>
    </lineage>
</organism>
<dbReference type="SUPFAM" id="SSF52096">
    <property type="entry name" value="ClpP/crotonase"/>
    <property type="match status" value="1"/>
</dbReference>
<dbReference type="InterPro" id="IPR029414">
    <property type="entry name" value="Tricorn_PDZ"/>
</dbReference>
<dbReference type="Gene3D" id="3.90.226.10">
    <property type="entry name" value="2-enoyl-CoA Hydratase, Chain A, domain 1"/>
    <property type="match status" value="1"/>
</dbReference>
<dbReference type="PANTHER" id="PTHR43253">
    <property type="entry name" value="TRICORN PROTEASE HOMOLOG 2-RELATED"/>
    <property type="match status" value="1"/>
</dbReference>
<feature type="compositionally biased region" description="Acidic residues" evidence="7">
    <location>
        <begin position="403"/>
        <end position="419"/>
    </location>
</feature>
<dbReference type="InterPro" id="IPR029045">
    <property type="entry name" value="ClpP/crotonase-like_dom_sf"/>
</dbReference>